<feature type="chain" id="PRO_5042063365" evidence="1">
    <location>
        <begin position="22"/>
        <end position="193"/>
    </location>
</feature>
<reference evidence="2 3" key="1">
    <citation type="submission" date="2019-03" db="EMBL/GenBank/DDBJ databases">
        <title>Complete Genome Sequence of Allofrancisella inopinata Strain SYSU YG23 Isolated from Water-Cooling Systems in China.</title>
        <authorList>
            <person name="Ohrman C."/>
            <person name="Uneklint I."/>
            <person name="Sjodin A."/>
        </authorList>
    </citation>
    <scope>NUCLEOTIDE SEQUENCE [LARGE SCALE GENOMIC DNA]</scope>
    <source>
        <strain evidence="2 3">SYSU YG23</strain>
    </source>
</reference>
<name>A0AAE7CQN4_9GAMM</name>
<sequence length="193" mass="20704">MNIKKLAIIMGSILLSMSLLNATIIEITKTAGNIPSNMVPGVSNNNETSAGDTPSSIAATRDSLIESGAIKQTSINDKSMFNTQTSYSAANGAGFEWVGTPDEGHVEIATPSGEVIAFTPGSSSYAYSWGDRYFMKDSEGNSYAMDFFDSGNVSFYSYTQGKTMYASSSDTFLKDDSPQSFKDMFVSLGKVEE</sequence>
<dbReference type="KEGG" id="aii:E4K63_03975"/>
<protein>
    <submittedName>
        <fullName evidence="2">Uncharacterized protein</fullName>
    </submittedName>
</protein>
<dbReference type="AlphaFoldDB" id="A0AAE7CQN4"/>
<dbReference type="RefSeq" id="WP_133941776.1">
    <property type="nucleotide sequence ID" value="NZ_CP038241.1"/>
</dbReference>
<proteinExistence type="predicted"/>
<dbReference type="Proteomes" id="UP000502004">
    <property type="component" value="Chromosome"/>
</dbReference>
<evidence type="ECO:0000313" key="3">
    <source>
        <dbReference type="Proteomes" id="UP000502004"/>
    </source>
</evidence>
<accession>A0AAE7CQN4</accession>
<evidence type="ECO:0000256" key="1">
    <source>
        <dbReference type="SAM" id="SignalP"/>
    </source>
</evidence>
<gene>
    <name evidence="2" type="ORF">E4K63_03975</name>
</gene>
<evidence type="ECO:0000313" key="2">
    <source>
        <dbReference type="EMBL" id="QIV96031.1"/>
    </source>
</evidence>
<organism evidence="2 3">
    <name type="scientific">Allofrancisella inopinata</name>
    <dbReference type="NCBI Taxonomy" id="1085647"/>
    <lineage>
        <taxon>Bacteria</taxon>
        <taxon>Pseudomonadati</taxon>
        <taxon>Pseudomonadota</taxon>
        <taxon>Gammaproteobacteria</taxon>
        <taxon>Thiotrichales</taxon>
        <taxon>Francisellaceae</taxon>
        <taxon>Allofrancisella</taxon>
    </lineage>
</organism>
<dbReference type="EMBL" id="CP038241">
    <property type="protein sequence ID" value="QIV96031.1"/>
    <property type="molecule type" value="Genomic_DNA"/>
</dbReference>
<feature type="signal peptide" evidence="1">
    <location>
        <begin position="1"/>
        <end position="21"/>
    </location>
</feature>
<keyword evidence="1" id="KW-0732">Signal</keyword>
<keyword evidence="3" id="KW-1185">Reference proteome</keyword>